<protein>
    <submittedName>
        <fullName evidence="4 5">Transcription factor TFIIIB component B'' homolog</fullName>
    </submittedName>
</protein>
<feature type="compositionally biased region" description="Basic and acidic residues" evidence="1">
    <location>
        <begin position="186"/>
        <end position="199"/>
    </location>
</feature>
<feature type="region of interest" description="Disordered" evidence="1">
    <location>
        <begin position="1"/>
        <end position="92"/>
    </location>
</feature>
<dbReference type="Proteomes" id="UP000694844">
    <property type="component" value="Chromosome 1"/>
</dbReference>
<feature type="compositionally biased region" description="Acidic residues" evidence="1">
    <location>
        <begin position="459"/>
        <end position="477"/>
    </location>
</feature>
<dbReference type="InterPro" id="IPR009057">
    <property type="entry name" value="Homeodomain-like_sf"/>
</dbReference>
<dbReference type="Pfam" id="PF15963">
    <property type="entry name" value="Myb_DNA-bind_7"/>
    <property type="match status" value="1"/>
</dbReference>
<reference evidence="4 5" key="2">
    <citation type="submission" date="2025-04" db="UniProtKB">
        <authorList>
            <consortium name="RefSeq"/>
        </authorList>
    </citation>
    <scope>IDENTIFICATION</scope>
    <source>
        <tissue evidence="4 5">Whole sample</tissue>
    </source>
</reference>
<dbReference type="InterPro" id="IPR039467">
    <property type="entry name" value="TFIIIB_B''_Myb"/>
</dbReference>
<feature type="compositionally biased region" description="Basic and acidic residues" evidence="1">
    <location>
        <begin position="403"/>
        <end position="413"/>
    </location>
</feature>
<feature type="region of interest" description="Disordered" evidence="1">
    <location>
        <begin position="403"/>
        <end position="498"/>
    </location>
</feature>
<dbReference type="GeneID" id="111108664"/>
<dbReference type="RefSeq" id="XP_022300404.1">
    <property type="nucleotide sequence ID" value="XM_022444696.1"/>
</dbReference>
<evidence type="ECO:0000313" key="4">
    <source>
        <dbReference type="RefSeq" id="XP_022300404.1"/>
    </source>
</evidence>
<sequence length="735" mass="83465">MTTRRSRLQIRPNLGLRIGAKPSQAENEKAKEKSQGAVKSPVHSLQSVINSPIRDPDRNEKKQSNKNMVEANHKLDEMTCNKKTETDDQTAIVSPKEQNLQYTALRTKIKARPNLNFAGKLKRTMEEPYPKCPTSPLKSPRQNIPAIALKSPPNQSNLPSCPSLKHVPSTPMPDSPKFVFENEEERTEKPKQVRKQAKVDIPKDAPLDKTSMKMSDLIFWNPNRNFMSNQNKMYKSSKTAKKDLNPLLQASEEERRVDEGEEEEAEGREEPMPVPQVKIGPDGTLIINEESLVVKTKKAVIEEELETLDETDNLTTYASFRKPLVRQIWSKQETEKFYYALSSIGTDFTLMLKVFPSKTRSDLKKKFVKEDKENRWKIEVALRERKPFDMETFRHFDELVAKEKQDKEKEKERTKKSKAKQRQLGEDKTSNISSTSLRRSKRKSTGPEKSRYFDYSNMDIEDDDAEDDEDEDRDEDYFEKANPTPAKLPKGNSKTMEQDGTSVKFSALNESEIARAVGDSHELNNGQGPLILVYNKPEDPAGETVIHVYRLQPQFSHLAENTNGQPIIVDGNDFQLIDNAEHKYQGIRTIKGENSGSDIRDMVDLPTDFLTTEARQVLHIPKISEPNKAVSESQVFIPQNVMTLAHNTTPGRLQTNEGIPGVVNARSEMQTEEEVEESVSREFQSELNFAPVSGAEIAVWCDGAVSAENSTQQKVCVEQISGYEYIDVNLTKEDT</sequence>
<evidence type="ECO:0000313" key="6">
    <source>
        <dbReference type="RefSeq" id="XP_022300421.1"/>
    </source>
</evidence>
<dbReference type="AlphaFoldDB" id="A0A8B8BCB2"/>
<dbReference type="RefSeq" id="XP_022300427.1">
    <property type="nucleotide sequence ID" value="XM_022444719.1"/>
</dbReference>
<evidence type="ECO:0000313" key="3">
    <source>
        <dbReference type="Proteomes" id="UP000694844"/>
    </source>
</evidence>
<dbReference type="GO" id="GO:0000126">
    <property type="term" value="C:transcription factor TFIIIB complex"/>
    <property type="evidence" value="ECO:0007669"/>
    <property type="project" value="TreeGrafter"/>
</dbReference>
<dbReference type="OrthoDB" id="272624at2759"/>
<dbReference type="GO" id="GO:0001156">
    <property type="term" value="F:TFIIIC-class transcription factor complex binding"/>
    <property type="evidence" value="ECO:0007669"/>
    <property type="project" value="TreeGrafter"/>
</dbReference>
<dbReference type="PANTHER" id="PTHR22929:SF0">
    <property type="entry name" value="TRANSCRIPTION FACTOR TFIIIB COMPONENT B'' HOMOLOG"/>
    <property type="match status" value="1"/>
</dbReference>
<dbReference type="SMART" id="SM00717">
    <property type="entry name" value="SANT"/>
    <property type="match status" value="1"/>
</dbReference>
<dbReference type="InterPro" id="IPR001005">
    <property type="entry name" value="SANT/Myb"/>
</dbReference>
<dbReference type="PANTHER" id="PTHR22929">
    <property type="entry name" value="RNA POLYMERASE III TRANSCRIPTION INITIATION FACTOR B"/>
    <property type="match status" value="1"/>
</dbReference>
<feature type="region of interest" description="Disordered" evidence="1">
    <location>
        <begin position="126"/>
        <end position="199"/>
    </location>
</feature>
<reference evidence="3" key="1">
    <citation type="submission" date="2024-06" db="UniProtKB">
        <authorList>
            <consortium name="RefSeq"/>
        </authorList>
    </citation>
    <scope>NUCLEOTIDE SEQUENCE [LARGE SCALE GENOMIC DNA]</scope>
    <source>
        <tissue evidence="6 7">Whole sample</tissue>
    </source>
</reference>
<feature type="region of interest" description="Disordered" evidence="1">
    <location>
        <begin position="238"/>
        <end position="281"/>
    </location>
</feature>
<evidence type="ECO:0000259" key="2">
    <source>
        <dbReference type="SMART" id="SM00717"/>
    </source>
</evidence>
<keyword evidence="3" id="KW-1185">Reference proteome</keyword>
<evidence type="ECO:0000313" key="7">
    <source>
        <dbReference type="RefSeq" id="XP_022300427.1"/>
    </source>
</evidence>
<name>A0A8B8BCB2_CRAVI</name>
<dbReference type="CDD" id="cd00167">
    <property type="entry name" value="SANT"/>
    <property type="match status" value="1"/>
</dbReference>
<dbReference type="SUPFAM" id="SSF46689">
    <property type="entry name" value="Homeodomain-like"/>
    <property type="match status" value="1"/>
</dbReference>
<feature type="domain" description="Myb-like" evidence="2">
    <location>
        <begin position="325"/>
        <end position="373"/>
    </location>
</feature>
<evidence type="ECO:0000256" key="1">
    <source>
        <dbReference type="SAM" id="MobiDB-lite"/>
    </source>
</evidence>
<dbReference type="GO" id="GO:0070898">
    <property type="term" value="P:RNA polymerase III preinitiation complex assembly"/>
    <property type="evidence" value="ECO:0007669"/>
    <property type="project" value="TreeGrafter"/>
</dbReference>
<dbReference type="RefSeq" id="XP_022300421.1">
    <property type="nucleotide sequence ID" value="XM_022444713.1"/>
</dbReference>
<dbReference type="RefSeq" id="XP_022300413.1">
    <property type="nucleotide sequence ID" value="XM_022444705.1"/>
</dbReference>
<organism evidence="3 4">
    <name type="scientific">Crassostrea virginica</name>
    <name type="common">Eastern oyster</name>
    <dbReference type="NCBI Taxonomy" id="6565"/>
    <lineage>
        <taxon>Eukaryota</taxon>
        <taxon>Metazoa</taxon>
        <taxon>Spiralia</taxon>
        <taxon>Lophotrochozoa</taxon>
        <taxon>Mollusca</taxon>
        <taxon>Bivalvia</taxon>
        <taxon>Autobranchia</taxon>
        <taxon>Pteriomorphia</taxon>
        <taxon>Ostreida</taxon>
        <taxon>Ostreoidea</taxon>
        <taxon>Ostreidae</taxon>
        <taxon>Crassostrea</taxon>
    </lineage>
</organism>
<accession>A0A8B8BCB2</accession>
<evidence type="ECO:0000313" key="5">
    <source>
        <dbReference type="RefSeq" id="XP_022300413.1"/>
    </source>
</evidence>
<proteinExistence type="predicted"/>
<feature type="compositionally biased region" description="Basic and acidic residues" evidence="1">
    <location>
        <begin position="54"/>
        <end position="63"/>
    </location>
</feature>
<gene>
    <name evidence="4 5 6 7" type="primary">LOC111108664</name>
</gene>
<feature type="compositionally biased region" description="Basic and acidic residues" evidence="1">
    <location>
        <begin position="71"/>
        <end position="86"/>
    </location>
</feature>
<dbReference type="KEGG" id="cvn:111108664"/>